<sequence length="745" mass="82992">MDQLTNALAFANCSLSNAKAYELVLDVGSARQLELALVETQYSDVLLGVSFFTVFGICLCSLYAFYRSHIFHLHVRAEISQLAVTTRERKSLPPSQGTLMGHAMDKSPTAGPCTISFAYLSYFVQETSRKGAPEKQIMHDASGTFHPGRLTAIMGPSGSGKTTLLNLVSGRVFSGSYHGYRMLNHELTPPKDYDVFMSSQGYVEQTDTFIETMTVRESLLFSAYLRLPDSMTLREKISRVQTILHVVQLDDAANTVIGGLISGIKGLSGGQKRRLSIATELLRLPSVLILDEPTSGLDSTSSLLLVQMLASLAIQQGLTVVSTIHQPRAEIYDLFHDVVLMDRGGFLIYCGPSLEAKTHLAAVGNLAIKPEDYINPADFIIDALGLDPEKEWTKSASMVQVATSDSSPFLDHWKQSKYFAALMQAVARYTDVPVGRVYKVPKQSWLHVQTWTCFERRYSRLYGKKVDLVFKIGQIVAVAIVITTAFSYTPLSELTNDPRLTPTDKQIIRHYGLLYQNVMLLFTISAYGLVTEYLNNVPEYFVERPLLLLERKSNAISYYPYVYAAFLIETFEGVVNSIVLMTVALVLHNWNGLSARSILSLYLIFILSTLAWQSIVCFACSVSHRTPVVYSVLFMVLGVGFLFSGVCVGYNDMSPIWYWSYFGMAPALMARSLIVASTSSELQVQMLVSSSMLNMSLDAMFDVLVASIVGFRLLAIATFYGREYFAKQIKFKSVDWIEARLRSFV</sequence>
<dbReference type="PANTHER" id="PTHR48041:SF139">
    <property type="entry name" value="PROTEIN SCARLET"/>
    <property type="match status" value="1"/>
</dbReference>
<protein>
    <recommendedName>
        <fullName evidence="9">ABC transporter domain-containing protein</fullName>
    </recommendedName>
</protein>
<dbReference type="EMBL" id="KI913976">
    <property type="protein sequence ID" value="ETV96609.1"/>
    <property type="molecule type" value="Genomic_DNA"/>
</dbReference>
<dbReference type="InterPro" id="IPR043926">
    <property type="entry name" value="ABCG_dom"/>
</dbReference>
<dbReference type="STRING" id="157072.A0A024TRH5"/>
<evidence type="ECO:0000313" key="10">
    <source>
        <dbReference type="EMBL" id="ETV96609.1"/>
    </source>
</evidence>
<keyword evidence="5" id="KW-0067">ATP-binding</keyword>
<keyword evidence="3 8" id="KW-0812">Transmembrane</keyword>
<dbReference type="GO" id="GO:0005524">
    <property type="term" value="F:ATP binding"/>
    <property type="evidence" value="ECO:0007669"/>
    <property type="project" value="UniProtKB-KW"/>
</dbReference>
<keyword evidence="7 8" id="KW-0472">Membrane</keyword>
<evidence type="ECO:0000259" key="9">
    <source>
        <dbReference type="PROSITE" id="PS50893"/>
    </source>
</evidence>
<dbReference type="AlphaFoldDB" id="A0A024TRH5"/>
<dbReference type="Pfam" id="PF01061">
    <property type="entry name" value="ABC2_membrane"/>
    <property type="match status" value="1"/>
</dbReference>
<evidence type="ECO:0000256" key="6">
    <source>
        <dbReference type="ARBA" id="ARBA00022989"/>
    </source>
</evidence>
<dbReference type="InterPro" id="IPR027417">
    <property type="entry name" value="P-loop_NTPase"/>
</dbReference>
<feature type="domain" description="ABC transporter" evidence="9">
    <location>
        <begin position="122"/>
        <end position="368"/>
    </location>
</feature>
<feature type="transmembrane region" description="Helical" evidence="8">
    <location>
        <begin position="628"/>
        <end position="651"/>
    </location>
</feature>
<dbReference type="VEuPathDB" id="FungiDB:H310_10309"/>
<feature type="transmembrane region" description="Helical" evidence="8">
    <location>
        <begin position="561"/>
        <end position="587"/>
    </location>
</feature>
<organism evidence="10">
    <name type="scientific">Aphanomyces invadans</name>
    <dbReference type="NCBI Taxonomy" id="157072"/>
    <lineage>
        <taxon>Eukaryota</taxon>
        <taxon>Sar</taxon>
        <taxon>Stramenopiles</taxon>
        <taxon>Oomycota</taxon>
        <taxon>Saprolegniomycetes</taxon>
        <taxon>Saprolegniales</taxon>
        <taxon>Verrucalvaceae</taxon>
        <taxon>Aphanomyces</taxon>
    </lineage>
</organism>
<dbReference type="Pfam" id="PF00005">
    <property type="entry name" value="ABC_tran"/>
    <property type="match status" value="1"/>
</dbReference>
<name>A0A024TRH5_9STRA</name>
<evidence type="ECO:0000256" key="7">
    <source>
        <dbReference type="ARBA" id="ARBA00023136"/>
    </source>
</evidence>
<evidence type="ECO:0000256" key="4">
    <source>
        <dbReference type="ARBA" id="ARBA00022741"/>
    </source>
</evidence>
<dbReference type="RefSeq" id="XP_008874872.1">
    <property type="nucleotide sequence ID" value="XM_008876650.1"/>
</dbReference>
<keyword evidence="6 8" id="KW-1133">Transmembrane helix</keyword>
<dbReference type="eggNOG" id="KOG0065">
    <property type="taxonomic scope" value="Eukaryota"/>
</dbReference>
<dbReference type="GeneID" id="20087359"/>
<dbReference type="InterPro" id="IPR003593">
    <property type="entry name" value="AAA+_ATPase"/>
</dbReference>
<feature type="transmembrane region" description="Helical" evidence="8">
    <location>
        <begin position="45"/>
        <end position="66"/>
    </location>
</feature>
<feature type="transmembrane region" description="Helical" evidence="8">
    <location>
        <begin position="508"/>
        <end position="530"/>
    </location>
</feature>
<gene>
    <name evidence="10" type="ORF">H310_10309</name>
</gene>
<keyword evidence="2" id="KW-0813">Transport</keyword>
<accession>A0A024TRH5</accession>
<dbReference type="InterPro" id="IPR017871">
    <property type="entry name" value="ABC_transporter-like_CS"/>
</dbReference>
<evidence type="ECO:0000256" key="3">
    <source>
        <dbReference type="ARBA" id="ARBA00022692"/>
    </source>
</evidence>
<dbReference type="PROSITE" id="PS50893">
    <property type="entry name" value="ABC_TRANSPORTER_2"/>
    <property type="match status" value="1"/>
</dbReference>
<dbReference type="GO" id="GO:0016020">
    <property type="term" value="C:membrane"/>
    <property type="evidence" value="ECO:0007669"/>
    <property type="project" value="UniProtKB-SubCell"/>
</dbReference>
<feature type="transmembrane region" description="Helical" evidence="8">
    <location>
        <begin position="699"/>
        <end position="720"/>
    </location>
</feature>
<evidence type="ECO:0000256" key="5">
    <source>
        <dbReference type="ARBA" id="ARBA00022840"/>
    </source>
</evidence>
<keyword evidence="4" id="KW-0547">Nucleotide-binding</keyword>
<dbReference type="SMART" id="SM00382">
    <property type="entry name" value="AAA"/>
    <property type="match status" value="1"/>
</dbReference>
<dbReference type="GO" id="GO:0140359">
    <property type="term" value="F:ABC-type transporter activity"/>
    <property type="evidence" value="ECO:0007669"/>
    <property type="project" value="InterPro"/>
</dbReference>
<dbReference type="Gene3D" id="3.40.50.300">
    <property type="entry name" value="P-loop containing nucleotide triphosphate hydrolases"/>
    <property type="match status" value="1"/>
</dbReference>
<feature type="transmembrane region" description="Helical" evidence="8">
    <location>
        <begin position="599"/>
        <end position="621"/>
    </location>
</feature>
<evidence type="ECO:0000256" key="8">
    <source>
        <dbReference type="SAM" id="Phobius"/>
    </source>
</evidence>
<dbReference type="InterPro" id="IPR003439">
    <property type="entry name" value="ABC_transporter-like_ATP-bd"/>
</dbReference>
<dbReference type="InterPro" id="IPR013525">
    <property type="entry name" value="ABC2_TM"/>
</dbReference>
<evidence type="ECO:0000256" key="1">
    <source>
        <dbReference type="ARBA" id="ARBA00004141"/>
    </source>
</evidence>
<dbReference type="InterPro" id="IPR050352">
    <property type="entry name" value="ABCG_transporters"/>
</dbReference>
<evidence type="ECO:0000256" key="2">
    <source>
        <dbReference type="ARBA" id="ARBA00022448"/>
    </source>
</evidence>
<dbReference type="OrthoDB" id="66620at2759"/>
<dbReference type="GO" id="GO:0016887">
    <property type="term" value="F:ATP hydrolysis activity"/>
    <property type="evidence" value="ECO:0007669"/>
    <property type="project" value="InterPro"/>
</dbReference>
<comment type="subcellular location">
    <subcellularLocation>
        <location evidence="1">Membrane</location>
        <topology evidence="1">Multi-pass membrane protein</topology>
    </subcellularLocation>
</comment>
<proteinExistence type="predicted"/>
<dbReference type="PANTHER" id="PTHR48041">
    <property type="entry name" value="ABC TRANSPORTER G FAMILY MEMBER 28"/>
    <property type="match status" value="1"/>
</dbReference>
<feature type="transmembrane region" description="Helical" evidence="8">
    <location>
        <begin position="468"/>
        <end position="488"/>
    </location>
</feature>
<dbReference type="Pfam" id="PF19055">
    <property type="entry name" value="ABC2_membrane_7"/>
    <property type="match status" value="1"/>
</dbReference>
<reference evidence="10" key="1">
    <citation type="submission" date="2013-12" db="EMBL/GenBank/DDBJ databases">
        <title>The Genome Sequence of Aphanomyces invadans NJM9701.</title>
        <authorList>
            <consortium name="The Broad Institute Genomics Platform"/>
            <person name="Russ C."/>
            <person name="Tyler B."/>
            <person name="van West P."/>
            <person name="Dieguez-Uribeondo J."/>
            <person name="Young S.K."/>
            <person name="Zeng Q."/>
            <person name="Gargeya S."/>
            <person name="Fitzgerald M."/>
            <person name="Abouelleil A."/>
            <person name="Alvarado L."/>
            <person name="Chapman S.B."/>
            <person name="Gainer-Dewar J."/>
            <person name="Goldberg J."/>
            <person name="Griggs A."/>
            <person name="Gujja S."/>
            <person name="Hansen M."/>
            <person name="Howarth C."/>
            <person name="Imamovic A."/>
            <person name="Ireland A."/>
            <person name="Larimer J."/>
            <person name="McCowan C."/>
            <person name="Murphy C."/>
            <person name="Pearson M."/>
            <person name="Poon T.W."/>
            <person name="Priest M."/>
            <person name="Roberts A."/>
            <person name="Saif S."/>
            <person name="Shea T."/>
            <person name="Sykes S."/>
            <person name="Wortman J."/>
            <person name="Nusbaum C."/>
            <person name="Birren B."/>
        </authorList>
    </citation>
    <scope>NUCLEOTIDE SEQUENCE [LARGE SCALE GENOMIC DNA]</scope>
    <source>
        <strain evidence="10">NJM9701</strain>
    </source>
</reference>
<dbReference type="PROSITE" id="PS00211">
    <property type="entry name" value="ABC_TRANSPORTER_1"/>
    <property type="match status" value="1"/>
</dbReference>
<dbReference type="SUPFAM" id="SSF52540">
    <property type="entry name" value="P-loop containing nucleoside triphosphate hydrolases"/>
    <property type="match status" value="1"/>
</dbReference>